<dbReference type="Pfam" id="PF00657">
    <property type="entry name" value="Lipase_GDSL"/>
    <property type="match status" value="1"/>
</dbReference>
<feature type="region of interest" description="Disordered" evidence="4">
    <location>
        <begin position="373"/>
        <end position="392"/>
    </location>
</feature>
<dbReference type="PANTHER" id="PTHR45648:SF61">
    <property type="entry name" value="GDSL-LIKE LIPASE_ACYLHYDROLASE"/>
    <property type="match status" value="1"/>
</dbReference>
<feature type="region of interest" description="Disordered" evidence="4">
    <location>
        <begin position="951"/>
        <end position="1021"/>
    </location>
</feature>
<dbReference type="Gene3D" id="1.25.40.10">
    <property type="entry name" value="Tetratricopeptide repeat domain"/>
    <property type="match status" value="2"/>
</dbReference>
<dbReference type="PANTHER" id="PTHR45648">
    <property type="entry name" value="GDSL LIPASE/ACYLHYDROLASE FAMILY PROTEIN (AFU_ORTHOLOGUE AFUA_4G14700)"/>
    <property type="match status" value="1"/>
</dbReference>
<keyword evidence="3" id="KW-0442">Lipid degradation</keyword>
<dbReference type="Proteomes" id="UP000290289">
    <property type="component" value="Chromosome 4"/>
</dbReference>
<dbReference type="InterPro" id="IPR051058">
    <property type="entry name" value="GDSL_Est/Lipase"/>
</dbReference>
<reference evidence="6 7" key="1">
    <citation type="submission" date="2018-10" db="EMBL/GenBank/DDBJ databases">
        <title>A high-quality apple genome assembly.</title>
        <authorList>
            <person name="Hu J."/>
        </authorList>
    </citation>
    <scope>NUCLEOTIDE SEQUENCE [LARGE SCALE GENOMIC DNA]</scope>
    <source>
        <strain evidence="7">cv. HFTH1</strain>
        <tissue evidence="6">Young leaf</tissue>
    </source>
</reference>
<protein>
    <recommendedName>
        <fullName evidence="5">SAP domain-containing protein</fullName>
    </recommendedName>
</protein>
<dbReference type="InterPro" id="IPR003034">
    <property type="entry name" value="SAP_dom"/>
</dbReference>
<dbReference type="Gene3D" id="3.40.50.1110">
    <property type="entry name" value="SGNH hydrolase"/>
    <property type="match status" value="1"/>
</dbReference>
<feature type="compositionally biased region" description="Basic and acidic residues" evidence="4">
    <location>
        <begin position="1011"/>
        <end position="1021"/>
    </location>
</feature>
<dbReference type="CDD" id="cd01837">
    <property type="entry name" value="SGNH_plant_lipase_like"/>
    <property type="match status" value="1"/>
</dbReference>
<evidence type="ECO:0000256" key="4">
    <source>
        <dbReference type="SAM" id="MobiDB-lite"/>
    </source>
</evidence>
<evidence type="ECO:0000256" key="2">
    <source>
        <dbReference type="ARBA" id="ARBA00022801"/>
    </source>
</evidence>
<proteinExistence type="inferred from homology"/>
<evidence type="ECO:0000259" key="5">
    <source>
        <dbReference type="PROSITE" id="PS50800"/>
    </source>
</evidence>
<dbReference type="PROSITE" id="PS50800">
    <property type="entry name" value="SAP"/>
    <property type="match status" value="1"/>
</dbReference>
<dbReference type="Gene3D" id="1.10.720.30">
    <property type="entry name" value="SAP domain"/>
    <property type="match status" value="1"/>
</dbReference>
<dbReference type="SUPFAM" id="SSF68906">
    <property type="entry name" value="SAP domain"/>
    <property type="match status" value="1"/>
</dbReference>
<comment type="similarity">
    <text evidence="1">Belongs to the 'GDSL' lipolytic enzyme family.</text>
</comment>
<feature type="compositionally biased region" description="Acidic residues" evidence="4">
    <location>
        <begin position="971"/>
        <end position="1010"/>
    </location>
</feature>
<keyword evidence="7" id="KW-1185">Reference proteome</keyword>
<accession>A0A498K813</accession>
<dbReference type="SMART" id="SM00513">
    <property type="entry name" value="SAP"/>
    <property type="match status" value="1"/>
</dbReference>
<organism evidence="6 7">
    <name type="scientific">Malus domestica</name>
    <name type="common">Apple</name>
    <name type="synonym">Pyrus malus</name>
    <dbReference type="NCBI Taxonomy" id="3750"/>
    <lineage>
        <taxon>Eukaryota</taxon>
        <taxon>Viridiplantae</taxon>
        <taxon>Streptophyta</taxon>
        <taxon>Embryophyta</taxon>
        <taxon>Tracheophyta</taxon>
        <taxon>Spermatophyta</taxon>
        <taxon>Magnoliopsida</taxon>
        <taxon>eudicotyledons</taxon>
        <taxon>Gunneridae</taxon>
        <taxon>Pentapetalae</taxon>
        <taxon>rosids</taxon>
        <taxon>fabids</taxon>
        <taxon>Rosales</taxon>
        <taxon>Rosaceae</taxon>
        <taxon>Amygdaloideae</taxon>
        <taxon>Maleae</taxon>
        <taxon>Malus</taxon>
    </lineage>
</organism>
<dbReference type="InterPro" id="IPR001087">
    <property type="entry name" value="GDSL"/>
</dbReference>
<dbReference type="STRING" id="3750.A0A498K813"/>
<comment type="caution">
    <text evidence="6">The sequence shown here is derived from an EMBL/GenBank/DDBJ whole genome shotgun (WGS) entry which is preliminary data.</text>
</comment>
<dbReference type="EMBL" id="RDQH01000330">
    <property type="protein sequence ID" value="RXI02444.1"/>
    <property type="molecule type" value="Genomic_DNA"/>
</dbReference>
<feature type="region of interest" description="Disordered" evidence="4">
    <location>
        <begin position="1036"/>
        <end position="1064"/>
    </location>
</feature>
<dbReference type="InterPro" id="IPR011990">
    <property type="entry name" value="TPR-like_helical_dom_sf"/>
</dbReference>
<dbReference type="Pfam" id="PF02037">
    <property type="entry name" value="SAP"/>
    <property type="match status" value="1"/>
</dbReference>
<dbReference type="GO" id="GO:0016788">
    <property type="term" value="F:hydrolase activity, acting on ester bonds"/>
    <property type="evidence" value="ECO:0007669"/>
    <property type="project" value="InterPro"/>
</dbReference>
<dbReference type="SUPFAM" id="SSF52266">
    <property type="entry name" value="SGNH hydrolase"/>
    <property type="match status" value="1"/>
</dbReference>
<evidence type="ECO:0000313" key="6">
    <source>
        <dbReference type="EMBL" id="RXI02444.1"/>
    </source>
</evidence>
<evidence type="ECO:0000313" key="7">
    <source>
        <dbReference type="Proteomes" id="UP000290289"/>
    </source>
</evidence>
<dbReference type="InterPro" id="IPR035669">
    <property type="entry name" value="SGNH_plant_lipase-like"/>
</dbReference>
<feature type="domain" description="SAP" evidence="5">
    <location>
        <begin position="861"/>
        <end position="895"/>
    </location>
</feature>
<dbReference type="InterPro" id="IPR036514">
    <property type="entry name" value="SGNH_hydro_sf"/>
</dbReference>
<keyword evidence="3" id="KW-0443">Lipid metabolism</keyword>
<dbReference type="AlphaFoldDB" id="A0A498K813"/>
<evidence type="ECO:0000256" key="1">
    <source>
        <dbReference type="ARBA" id="ARBA00008668"/>
    </source>
</evidence>
<evidence type="ECO:0000256" key="3">
    <source>
        <dbReference type="ARBA" id="ARBA00022963"/>
    </source>
</evidence>
<gene>
    <name evidence="6" type="ORF">DVH24_030373</name>
</gene>
<name>A0A498K813_MALDO</name>
<sequence length="1247" mass="140503">MAAASSSSMIFTCRLMIYLIVIVSNYSIGPQMVQVAEGSRAFFVFGDSLVDNGNNNYLISIARADSYPYGIDFPTHRPTGRFSNGLIIPDLISQKIGSREPPMPYLSPQLNGRRLLVGANFASAGVGILNETGAQFLDILRMFRQLNYFKEYQQRVQALVGKQQTRRLISQSLVLITVGGNDFVNNYYSASSISQSRNLPLPTYVKLLISEYRKILMNLYQLGARRVLVTGTGPMGCAPAELAARSTNGGCSAELLRAAALYNPQLTQMLAGLNKKLGKDVFISANTRQMHADFINNPQAFGFTTSKVACCGQGPYNGQGLCTFLSNLCPNRNLYAFWDAFHPSEKANRMYAEMITTGSTDYMSPMNLIRRKRRQTKGDDDSSSPSPSSSAAEKNLRFAFMEELMVRARNRDADGVSDVIYDMVAAGLAPGPRSFHGLIVAHALNGDAEGAMQSLRRELSTGLRPLHETFIALIRLFGSKGRAIRGLEILAAMEKLQYDIRQAWLLLVEELVRTRHLEDANKVFLKGAKGGLRATDEVYDLLIVEDCKAGDHSNALDIAYEMEAAGRMATTFHFNCLLSVQATCGIPEIAFATFENMEYGDEHMKPDTETYNWVIQAYTRAESYDRVQDVAELLGMMVEDHKRLQPNMKTHALLVECFTKYCVVREAIRHFRALIRFEGGTKALHNEGNFGDPLSLYLRALCREGRMVELLEALEAMAADDQTIPPRAMILSRKYRTLVSSWIEPLQEEAELGHEIDYMARYIAEGGLTGERKRWVPRRGKTPLDPDVDGFIYSNPIETSFKQRCLEEWKIHHRKLLRTLRNEGVAALGDDASESDYVRVEMRLRKIIKGPDTNVLKPKAASKMVVSELKEELEAQGLPTDGTRNVLYQRVQKARRINRSRGRPLWVPPVEEEEEEVDEELDELISRIKLEEGNTEFWKRRFMGEGLGTDQEKALDVSDSATVDDVAKDVENDEADDDDDEDDDNEDDDDDDDDEEEEEEEEVEAEVEVEQAERQDVERVKEKEIEAKKPLQMIGVQLLKDSDQTSTTSKKARRRSRMSAEDDNDDDWFPEDIFEAFKELRKRKVFDESDMYTLADAWGWTWEKELKNRAPRRWSQEWEVELAIKIMMKASSYIHTPLFTCNSVFRFLPTFSLTVMELGGTPTIGDCAMILRAAVRAPLPSAFLKILQTTHSLGYVFGSPLYDEIISLCLDLGELDAAVAIVADMETTGITVPDETLDRVISAKRTT</sequence>
<dbReference type="GO" id="GO:0016042">
    <property type="term" value="P:lipid catabolic process"/>
    <property type="evidence" value="ECO:0007669"/>
    <property type="project" value="UniProtKB-KW"/>
</dbReference>
<dbReference type="InterPro" id="IPR036361">
    <property type="entry name" value="SAP_dom_sf"/>
</dbReference>
<keyword evidence="2" id="KW-0378">Hydrolase</keyword>